<dbReference type="Proteomes" id="UP001234297">
    <property type="component" value="Chromosome 6"/>
</dbReference>
<proteinExistence type="predicted"/>
<organism evidence="1 2">
    <name type="scientific">Persea americana</name>
    <name type="common">Avocado</name>
    <dbReference type="NCBI Taxonomy" id="3435"/>
    <lineage>
        <taxon>Eukaryota</taxon>
        <taxon>Viridiplantae</taxon>
        <taxon>Streptophyta</taxon>
        <taxon>Embryophyta</taxon>
        <taxon>Tracheophyta</taxon>
        <taxon>Spermatophyta</taxon>
        <taxon>Magnoliopsida</taxon>
        <taxon>Magnoliidae</taxon>
        <taxon>Laurales</taxon>
        <taxon>Lauraceae</taxon>
        <taxon>Persea</taxon>
    </lineage>
</organism>
<name>A0ACC2L3W9_PERAE</name>
<gene>
    <name evidence="1" type="ORF">MRB53_021403</name>
</gene>
<reference evidence="1 2" key="1">
    <citation type="journal article" date="2022" name="Hortic Res">
        <title>A haplotype resolved chromosomal level avocado genome allows analysis of novel avocado genes.</title>
        <authorList>
            <person name="Nath O."/>
            <person name="Fletcher S.J."/>
            <person name="Hayward A."/>
            <person name="Shaw L.M."/>
            <person name="Masouleh A.K."/>
            <person name="Furtado A."/>
            <person name="Henry R.J."/>
            <person name="Mitter N."/>
        </authorList>
    </citation>
    <scope>NUCLEOTIDE SEQUENCE [LARGE SCALE GENOMIC DNA]</scope>
    <source>
        <strain evidence="2">cv. Hass</strain>
    </source>
</reference>
<comment type="caution">
    <text evidence="1">The sequence shown here is derived from an EMBL/GenBank/DDBJ whole genome shotgun (WGS) entry which is preliminary data.</text>
</comment>
<evidence type="ECO:0000313" key="1">
    <source>
        <dbReference type="EMBL" id="KAJ8628096.1"/>
    </source>
</evidence>
<keyword evidence="2" id="KW-1185">Reference proteome</keyword>
<protein>
    <submittedName>
        <fullName evidence="1">Uncharacterized protein</fullName>
    </submittedName>
</protein>
<sequence>MVGNSKDSFTFSAIGKFVGRRPLLEQLEQLVQSSRRLSKPCLISLTEKDCPFAGHISSKCPFRAKPGLLSPPAIAIHQKNPSITVVTANATSSKRSQDPKGTPQSVPP</sequence>
<evidence type="ECO:0000313" key="2">
    <source>
        <dbReference type="Proteomes" id="UP001234297"/>
    </source>
</evidence>
<accession>A0ACC2L3W9</accession>
<dbReference type="EMBL" id="CM056814">
    <property type="protein sequence ID" value="KAJ8628096.1"/>
    <property type="molecule type" value="Genomic_DNA"/>
</dbReference>